<dbReference type="InterPro" id="IPR003593">
    <property type="entry name" value="AAA+_ATPase"/>
</dbReference>
<dbReference type="Pfam" id="PF07726">
    <property type="entry name" value="AAA_3"/>
    <property type="match status" value="1"/>
</dbReference>
<dbReference type="Gene3D" id="3.40.50.300">
    <property type="entry name" value="P-loop containing nucleotide triphosphate hydrolases"/>
    <property type="match status" value="1"/>
</dbReference>
<dbReference type="EMBL" id="AWWI01000075">
    <property type="protein sequence ID" value="PIL19920.1"/>
    <property type="molecule type" value="Genomic_DNA"/>
</dbReference>
<dbReference type="Pfam" id="PF17863">
    <property type="entry name" value="AAA_lid_2"/>
    <property type="match status" value="1"/>
</dbReference>
<dbReference type="Proteomes" id="UP000231259">
    <property type="component" value="Unassembled WGS sequence"/>
</dbReference>
<name>A0A2G8REF0_9RHOB</name>
<sequence>MAADDMTSGGGNAPALNLISRMKAGLIGQDALIERLMIALLTGGHILIEGAPGLAKTRSVRRLADGLECDFARIQCTPDLMPGDITGMQVFRPDSGDMSFLPGPLFHNLVLVDEINRAPPKVQSALLEGMGEGQVTAGGKTRKLPEPFMVIATQNPLENEGTFPLPEAQLDRFLMHVLLELPEEQEELAILNLVEDELKANVAPVGSILDRATLSAMKQDVLKVHLSPALKKYIVALVMGTRRDTNDLSVGGRIRHAVSPRGSLALAASVRARAFLQGRAFGLPEDVAALAPDVLCHRLVPTWRAQAAGETARSLFSEVLGSVKAL</sequence>
<dbReference type="SUPFAM" id="SSF52540">
    <property type="entry name" value="P-loop containing nucleoside triphosphate hydrolases"/>
    <property type="match status" value="1"/>
</dbReference>
<evidence type="ECO:0000313" key="2">
    <source>
        <dbReference type="EMBL" id="PIL19920.1"/>
    </source>
</evidence>
<dbReference type="InterPro" id="IPR011703">
    <property type="entry name" value="ATPase_AAA-3"/>
</dbReference>
<dbReference type="RefSeq" id="WP_245875648.1">
    <property type="nucleotide sequence ID" value="NZ_AWWI01000075.1"/>
</dbReference>
<feature type="domain" description="AAA+ ATPase" evidence="1">
    <location>
        <begin position="42"/>
        <end position="183"/>
    </location>
</feature>
<evidence type="ECO:0000259" key="1">
    <source>
        <dbReference type="SMART" id="SM00382"/>
    </source>
</evidence>
<dbReference type="InterPro" id="IPR041628">
    <property type="entry name" value="ChlI/MoxR_AAA_lid"/>
</dbReference>
<keyword evidence="3" id="KW-1185">Reference proteome</keyword>
<dbReference type="InterPro" id="IPR050764">
    <property type="entry name" value="CbbQ/NirQ/NorQ/GpvN"/>
</dbReference>
<gene>
    <name evidence="2" type="ORF">P775_12100</name>
</gene>
<evidence type="ECO:0000313" key="3">
    <source>
        <dbReference type="Proteomes" id="UP000231259"/>
    </source>
</evidence>
<dbReference type="GO" id="GO:0016887">
    <property type="term" value="F:ATP hydrolysis activity"/>
    <property type="evidence" value="ECO:0007669"/>
    <property type="project" value="InterPro"/>
</dbReference>
<dbReference type="Gene3D" id="1.10.8.80">
    <property type="entry name" value="Magnesium chelatase subunit I, C-Terminal domain"/>
    <property type="match status" value="1"/>
</dbReference>
<dbReference type="InterPro" id="IPR027417">
    <property type="entry name" value="P-loop_NTPase"/>
</dbReference>
<proteinExistence type="predicted"/>
<comment type="caution">
    <text evidence="2">The sequence shown here is derived from an EMBL/GenBank/DDBJ whole genome shotgun (WGS) entry which is preliminary data.</text>
</comment>
<dbReference type="AlphaFoldDB" id="A0A2G8REF0"/>
<organism evidence="2 3">
    <name type="scientific">Puniceibacterium antarcticum</name>
    <dbReference type="NCBI Taxonomy" id="1206336"/>
    <lineage>
        <taxon>Bacteria</taxon>
        <taxon>Pseudomonadati</taxon>
        <taxon>Pseudomonadota</taxon>
        <taxon>Alphaproteobacteria</taxon>
        <taxon>Rhodobacterales</taxon>
        <taxon>Paracoccaceae</taxon>
        <taxon>Puniceibacterium</taxon>
    </lineage>
</organism>
<dbReference type="GO" id="GO:0005524">
    <property type="term" value="F:ATP binding"/>
    <property type="evidence" value="ECO:0007669"/>
    <property type="project" value="InterPro"/>
</dbReference>
<dbReference type="PIRSF" id="PIRSF002849">
    <property type="entry name" value="AAA_ATPase_chaperone_MoxR_prd"/>
    <property type="match status" value="1"/>
</dbReference>
<dbReference type="PANTHER" id="PTHR42759">
    <property type="entry name" value="MOXR FAMILY PROTEIN"/>
    <property type="match status" value="1"/>
</dbReference>
<dbReference type="PANTHER" id="PTHR42759:SF1">
    <property type="entry name" value="MAGNESIUM-CHELATASE SUBUNIT CHLD"/>
    <property type="match status" value="1"/>
</dbReference>
<accession>A0A2G8REF0</accession>
<protein>
    <recommendedName>
        <fullName evidence="1">AAA+ ATPase domain-containing protein</fullName>
    </recommendedName>
</protein>
<reference evidence="2 3" key="1">
    <citation type="submission" date="2013-09" db="EMBL/GenBank/DDBJ databases">
        <title>Genome sequencing of Phaeobacter antarcticus sp. nov. SM1211.</title>
        <authorList>
            <person name="Zhang X.-Y."/>
            <person name="Liu C."/>
            <person name="Chen X.-L."/>
            <person name="Xie B.-B."/>
            <person name="Qin Q.-L."/>
            <person name="Rong J.-C."/>
            <person name="Zhang Y.-Z."/>
        </authorList>
    </citation>
    <scope>NUCLEOTIDE SEQUENCE [LARGE SCALE GENOMIC DNA]</scope>
    <source>
        <strain evidence="2 3">SM1211</strain>
    </source>
</reference>
<dbReference type="SMART" id="SM00382">
    <property type="entry name" value="AAA"/>
    <property type="match status" value="1"/>
</dbReference>